<evidence type="ECO:0000313" key="5">
    <source>
        <dbReference type="EMBL" id="PHM29660.1"/>
    </source>
</evidence>
<evidence type="ECO:0000256" key="1">
    <source>
        <dbReference type="ARBA" id="ARBA00010116"/>
    </source>
</evidence>
<feature type="domain" description="Inverse autotransporter beta-domain" evidence="4">
    <location>
        <begin position="1"/>
        <end position="79"/>
    </location>
</feature>
<feature type="domain" description="InvasinE Adhesion" evidence="3">
    <location>
        <begin position="242"/>
        <end position="379"/>
    </location>
</feature>
<reference evidence="5 6" key="1">
    <citation type="journal article" date="2017" name="Nat. Microbiol.">
        <title>Natural product diversity associated with the nematode symbionts Photorhabdus and Xenorhabdus.</title>
        <authorList>
            <person name="Tobias N.J."/>
            <person name="Wolff H."/>
            <person name="Djahanschiri B."/>
            <person name="Grundmann F."/>
            <person name="Kronenwerth M."/>
            <person name="Shi Y.M."/>
            <person name="Simonyi S."/>
            <person name="Grun P."/>
            <person name="Shapiro-Ilan D."/>
            <person name="Pidot S.J."/>
            <person name="Stinear T.P."/>
            <person name="Ebersberger I."/>
            <person name="Bode H.B."/>
        </authorList>
    </citation>
    <scope>NUCLEOTIDE SEQUENCE [LARGE SCALE GENOMIC DNA]</scope>
    <source>
        <strain evidence="5 6">DSM 16342</strain>
    </source>
</reference>
<dbReference type="PANTHER" id="PTHR39576">
    <property type="entry name" value="ATTACHING AND EFFACING PROTEIN HOMOLOG-RELATED-RELATED"/>
    <property type="match status" value="1"/>
</dbReference>
<comment type="similarity">
    <text evidence="1">Belongs to the intimin/invasin family.</text>
</comment>
<dbReference type="Pfam" id="PF05688">
    <property type="entry name" value="BIg21"/>
    <property type="match status" value="1"/>
</dbReference>
<dbReference type="EMBL" id="NIBS01000001">
    <property type="protein sequence ID" value="PHM29660.1"/>
    <property type="molecule type" value="Genomic_DNA"/>
</dbReference>
<dbReference type="PANTHER" id="PTHR39576:SF2">
    <property type="entry name" value="ATTACHING AND EFFACING PROTEIN HOMOLOG-RELATED"/>
    <property type="match status" value="1"/>
</dbReference>
<dbReference type="Pfam" id="PF11924">
    <property type="entry name" value="IAT_beta"/>
    <property type="match status" value="1"/>
</dbReference>
<dbReference type="Pfam" id="PF05689">
    <property type="entry name" value="InvE_AD"/>
    <property type="match status" value="1"/>
</dbReference>
<evidence type="ECO:0000313" key="6">
    <source>
        <dbReference type="Proteomes" id="UP000225833"/>
    </source>
</evidence>
<proteinExistence type="inferred from homology"/>
<protein>
    <submittedName>
        <fullName evidence="5">Putative invasin</fullName>
    </submittedName>
</protein>
<accession>A0A2D0J537</accession>
<sequence>MRAQGYIPALPQLGGKLVYEQYFGDEVGLINKDHRQKTPAAFTAGINYTPIPLLTFDIDRKQEISGNGNTQWDVGSLLANGGKIKVLVVQAQNGLHITGNTKTIDTSMGQEQGNHTYGGTESGKVKGIADNLEITINTGKVKKGETITLNIKAFNHGQPVKNVPIEMKATNALNRQEFPQTVTALIDSESDHYQGVTGDQGSLSLPITDPNGLGVKTTLQIKAYGVSNPKTEDVIFTVVTSPDSKYANFGGHMAKTVTNTNGAVFDRSLLQAELADMDMKGMTTYLENGEIWSCRVYKGAVWYCKKMHKKLSTVEDLASLYRTHQQNAMHELYGWPQFRSYRSSTPGIDEHGKNVHFAVNIDDGAVHVINEIVTDYVICTE</sequence>
<dbReference type="InterPro" id="IPR008541">
    <property type="entry name" value="InvE_AD"/>
</dbReference>
<organism evidence="5 6">
    <name type="scientific">Xenorhabdus budapestensis</name>
    <dbReference type="NCBI Taxonomy" id="290110"/>
    <lineage>
        <taxon>Bacteria</taxon>
        <taxon>Pseudomonadati</taxon>
        <taxon>Pseudomonadota</taxon>
        <taxon>Gammaproteobacteria</taxon>
        <taxon>Enterobacterales</taxon>
        <taxon>Morganellaceae</taxon>
        <taxon>Xenorhabdus</taxon>
    </lineage>
</organism>
<evidence type="ECO:0000259" key="3">
    <source>
        <dbReference type="Pfam" id="PF05689"/>
    </source>
</evidence>
<name>A0A2D0J537_XENBU</name>
<dbReference type="InterPro" id="IPR038177">
    <property type="entry name" value="IAT_beta_sf"/>
</dbReference>
<dbReference type="InterPro" id="IPR024519">
    <property type="entry name" value="IAT_beta"/>
</dbReference>
<dbReference type="Gene3D" id="2.40.160.160">
    <property type="entry name" value="Inverse autotransporter, beta-domain"/>
    <property type="match status" value="1"/>
</dbReference>
<dbReference type="AlphaFoldDB" id="A0A2D0J537"/>
<feature type="domain" description="Bacterial Immunoglobulin-like 21" evidence="2">
    <location>
        <begin position="144"/>
        <end position="239"/>
    </location>
</feature>
<dbReference type="InterPro" id="IPR051715">
    <property type="entry name" value="Intimin-Invasin_domain"/>
</dbReference>
<evidence type="ECO:0000259" key="4">
    <source>
        <dbReference type="Pfam" id="PF11924"/>
    </source>
</evidence>
<evidence type="ECO:0000259" key="2">
    <source>
        <dbReference type="Pfam" id="PF05688"/>
    </source>
</evidence>
<gene>
    <name evidence="5" type="ORF">Xbud_00197</name>
</gene>
<dbReference type="Proteomes" id="UP000225833">
    <property type="component" value="Unassembled WGS sequence"/>
</dbReference>
<dbReference type="InterPro" id="IPR008542">
    <property type="entry name" value="BIg21"/>
</dbReference>
<dbReference type="GO" id="GO:0009279">
    <property type="term" value="C:cell outer membrane"/>
    <property type="evidence" value="ECO:0007669"/>
    <property type="project" value="TreeGrafter"/>
</dbReference>
<comment type="caution">
    <text evidence="5">The sequence shown here is derived from an EMBL/GenBank/DDBJ whole genome shotgun (WGS) entry which is preliminary data.</text>
</comment>